<protein>
    <submittedName>
        <fullName evidence="3">Uncharacterized protein</fullName>
    </submittedName>
</protein>
<evidence type="ECO:0000313" key="4">
    <source>
        <dbReference type="Proteomes" id="UP001159364"/>
    </source>
</evidence>
<dbReference type="SUPFAM" id="SSF52777">
    <property type="entry name" value="CoA-dependent acyltransferases"/>
    <property type="match status" value="1"/>
</dbReference>
<sequence length="466" mass="51557">MASNSNKVMILEVCRISPSMESPESALVLSLTFTYFDCFWFRFLPVERIFFYELDVPSSALFYSVILPKLKRSLSITLSYFLPLAGNLTWPLDAKPVLSYVPNVHDAISLTIAESNADFKHLSGNGIREAVESHPYIPELHLSESSAPIIALQVTLFPDQGFCIGVSAHHATLDGKSTIMFTKAWAHICKQVITKELEEYPSLSPELTPFLDRSSVHDPDGLDMEYLKKFPANIKFSPKSLELVPAFYEMSGSVRATFEVSVQDIKRIRQKVVSKLKKPLHPSTFVLILSYTACCVVRAKGVEGNTQVYFAFAADCRARLDPPMAANFFGNCATPLGVYITAGDLVGEYGVVTAAEMLSEEIKGLEVRGVYETAKQNLGKLIYMRIETNKPKMFVSVAGSPQFRVYETDFGFGKPKKVQISSVDKTGAISMAESKDGSGGVEIGLVLKKHEMEVFESVFVDGLKDV</sequence>
<evidence type="ECO:0000313" key="3">
    <source>
        <dbReference type="EMBL" id="KAJ8775191.1"/>
    </source>
</evidence>
<gene>
    <name evidence="3" type="ORF">K2173_020195</name>
</gene>
<keyword evidence="2" id="KW-0012">Acyltransferase</keyword>
<keyword evidence="1" id="KW-0808">Transferase</keyword>
<comment type="caution">
    <text evidence="3">The sequence shown here is derived from an EMBL/GenBank/DDBJ whole genome shotgun (WGS) entry which is preliminary data.</text>
</comment>
<name>A0AAV8U7C2_9ROSI</name>
<dbReference type="Pfam" id="PF02458">
    <property type="entry name" value="Transferase"/>
    <property type="match status" value="1"/>
</dbReference>
<evidence type="ECO:0000256" key="1">
    <source>
        <dbReference type="ARBA" id="ARBA00022679"/>
    </source>
</evidence>
<keyword evidence="4" id="KW-1185">Reference proteome</keyword>
<evidence type="ECO:0000256" key="2">
    <source>
        <dbReference type="ARBA" id="ARBA00023315"/>
    </source>
</evidence>
<dbReference type="InterPro" id="IPR051504">
    <property type="entry name" value="Plant_metabolite_acyltrans"/>
</dbReference>
<dbReference type="AlphaFoldDB" id="A0AAV8U7C2"/>
<reference evidence="3 4" key="1">
    <citation type="submission" date="2021-09" db="EMBL/GenBank/DDBJ databases">
        <title>Genomic insights and catalytic innovation underlie evolution of tropane alkaloids biosynthesis.</title>
        <authorList>
            <person name="Wang Y.-J."/>
            <person name="Tian T."/>
            <person name="Huang J.-P."/>
            <person name="Huang S.-X."/>
        </authorList>
    </citation>
    <scope>NUCLEOTIDE SEQUENCE [LARGE SCALE GENOMIC DNA]</scope>
    <source>
        <strain evidence="3">KIB-2018</strain>
        <tissue evidence="3">Leaf</tissue>
    </source>
</reference>
<dbReference type="InterPro" id="IPR023213">
    <property type="entry name" value="CAT-like_dom_sf"/>
</dbReference>
<proteinExistence type="predicted"/>
<accession>A0AAV8U7C2</accession>
<dbReference type="GO" id="GO:0016747">
    <property type="term" value="F:acyltransferase activity, transferring groups other than amino-acyl groups"/>
    <property type="evidence" value="ECO:0007669"/>
    <property type="project" value="UniProtKB-ARBA"/>
</dbReference>
<organism evidence="3 4">
    <name type="scientific">Erythroxylum novogranatense</name>
    <dbReference type="NCBI Taxonomy" id="1862640"/>
    <lineage>
        <taxon>Eukaryota</taxon>
        <taxon>Viridiplantae</taxon>
        <taxon>Streptophyta</taxon>
        <taxon>Embryophyta</taxon>
        <taxon>Tracheophyta</taxon>
        <taxon>Spermatophyta</taxon>
        <taxon>Magnoliopsida</taxon>
        <taxon>eudicotyledons</taxon>
        <taxon>Gunneridae</taxon>
        <taxon>Pentapetalae</taxon>
        <taxon>rosids</taxon>
        <taxon>fabids</taxon>
        <taxon>Malpighiales</taxon>
        <taxon>Erythroxylaceae</taxon>
        <taxon>Erythroxylum</taxon>
    </lineage>
</organism>
<dbReference type="Proteomes" id="UP001159364">
    <property type="component" value="Linkage Group LG01"/>
</dbReference>
<dbReference type="PANTHER" id="PTHR31625">
    <property type="match status" value="1"/>
</dbReference>
<dbReference type="EMBL" id="JAIWQS010000001">
    <property type="protein sequence ID" value="KAJ8775191.1"/>
    <property type="molecule type" value="Genomic_DNA"/>
</dbReference>
<dbReference type="Gene3D" id="3.30.559.10">
    <property type="entry name" value="Chloramphenicol acetyltransferase-like domain"/>
    <property type="match status" value="2"/>
</dbReference>